<dbReference type="GO" id="GO:2001069">
    <property type="term" value="F:glycogen binding"/>
    <property type="evidence" value="ECO:0007669"/>
    <property type="project" value="TreeGrafter"/>
</dbReference>
<dbReference type="SUPFAM" id="SSF50370">
    <property type="entry name" value="Ricin B-like lectins"/>
    <property type="match status" value="1"/>
</dbReference>
<dbReference type="STRING" id="324925.Ppha_2660"/>
<dbReference type="AlphaFoldDB" id="B4SFZ2"/>
<dbReference type="GO" id="GO:0000164">
    <property type="term" value="C:protein phosphatase type 1 complex"/>
    <property type="evidence" value="ECO:0007669"/>
    <property type="project" value="TreeGrafter"/>
</dbReference>
<evidence type="ECO:0000313" key="3">
    <source>
        <dbReference type="Proteomes" id="UP000002724"/>
    </source>
</evidence>
<name>B4SFZ2_PELPB</name>
<reference evidence="2 3" key="1">
    <citation type="submission" date="2008-06" db="EMBL/GenBank/DDBJ databases">
        <title>Complete sequence of Pelodictyon phaeoclathratiforme BU-1.</title>
        <authorList>
            <consortium name="US DOE Joint Genome Institute"/>
            <person name="Lucas S."/>
            <person name="Copeland A."/>
            <person name="Lapidus A."/>
            <person name="Glavina del Rio T."/>
            <person name="Dalin E."/>
            <person name="Tice H."/>
            <person name="Bruce D."/>
            <person name="Goodwin L."/>
            <person name="Pitluck S."/>
            <person name="Schmutz J."/>
            <person name="Larimer F."/>
            <person name="Land M."/>
            <person name="Hauser L."/>
            <person name="Kyrpides N."/>
            <person name="Mikhailova N."/>
            <person name="Liu Z."/>
            <person name="Li T."/>
            <person name="Zhao F."/>
            <person name="Overmann J."/>
            <person name="Bryant D.A."/>
            <person name="Richardson P."/>
        </authorList>
    </citation>
    <scope>NUCLEOTIDE SEQUENCE [LARGE SCALE GENOMIC DNA]</scope>
    <source>
        <strain evidence="3">DSM 5477 / BU-1</strain>
    </source>
</reference>
<organism evidence="2 3">
    <name type="scientific">Pelodictyon phaeoclathratiforme (strain DSM 5477 / BU-1)</name>
    <dbReference type="NCBI Taxonomy" id="324925"/>
    <lineage>
        <taxon>Bacteria</taxon>
        <taxon>Pseudomonadati</taxon>
        <taxon>Chlorobiota</taxon>
        <taxon>Chlorobiia</taxon>
        <taxon>Chlorobiales</taxon>
        <taxon>Chlorobiaceae</taxon>
        <taxon>Chlorobium/Pelodictyon group</taxon>
        <taxon>Pelodictyon</taxon>
    </lineage>
</organism>
<dbReference type="HOGENOM" id="CLU_1794655_0_0_10"/>
<dbReference type="PANTHER" id="PTHR12307">
    <property type="entry name" value="PROTEIN PHOSPHATASE 1 REGULATORY SUBUNIT"/>
    <property type="match status" value="1"/>
</dbReference>
<dbReference type="PROSITE" id="PS51159">
    <property type="entry name" value="CBM21"/>
    <property type="match status" value="1"/>
</dbReference>
<evidence type="ECO:0000259" key="1">
    <source>
        <dbReference type="PROSITE" id="PS51159"/>
    </source>
</evidence>
<sequence>MVNQTQRVFLYDAYMSANPAKFGYWTVKCNVIVKNLAFEKNVTIWPCRSNDSSYWHISPCLFIRSLESNFELWSGLAWTTGARSLQFAIRYDVSGATYWDNNDGGDYFLVEDKVDSIVNTHSPLCLPQDDLVFRKADWDRYQTW</sequence>
<dbReference type="InterPro" id="IPR038175">
    <property type="entry name" value="CBM21_dom_sf"/>
</dbReference>
<dbReference type="RefSeq" id="WP_012509291.1">
    <property type="nucleotide sequence ID" value="NC_011060.1"/>
</dbReference>
<dbReference type="KEGG" id="pph:Ppha_2660"/>
<dbReference type="OrthoDB" id="9812537at2"/>
<dbReference type="InterPro" id="IPR005036">
    <property type="entry name" value="CBM21_dom"/>
</dbReference>
<dbReference type="PANTHER" id="PTHR12307:SF4">
    <property type="entry name" value="PROTEIN PHOSPHATASE 1 REGULATORY SUBUNIT 3D"/>
    <property type="match status" value="1"/>
</dbReference>
<gene>
    <name evidence="2" type="ordered locus">Ppha_2660</name>
</gene>
<proteinExistence type="predicted"/>
<keyword evidence="3" id="KW-1185">Reference proteome</keyword>
<feature type="domain" description="CBM21" evidence="1">
    <location>
        <begin position="1"/>
        <end position="110"/>
    </location>
</feature>
<dbReference type="InterPro" id="IPR050782">
    <property type="entry name" value="PP1_regulatory_subunit_3"/>
</dbReference>
<dbReference type="EMBL" id="CP001110">
    <property type="protein sequence ID" value="ACF44819.1"/>
    <property type="molecule type" value="Genomic_DNA"/>
</dbReference>
<protein>
    <submittedName>
        <fullName evidence="2">Putative phosphatase regulatory subunit</fullName>
    </submittedName>
</protein>
<dbReference type="InterPro" id="IPR035992">
    <property type="entry name" value="Ricin_B-like_lectins"/>
</dbReference>
<dbReference type="Proteomes" id="UP000002724">
    <property type="component" value="Chromosome"/>
</dbReference>
<dbReference type="GO" id="GO:0005979">
    <property type="term" value="P:regulation of glycogen biosynthetic process"/>
    <property type="evidence" value="ECO:0007669"/>
    <property type="project" value="TreeGrafter"/>
</dbReference>
<dbReference type="Gene3D" id="2.60.40.2440">
    <property type="entry name" value="Carbohydrate binding type-21 domain"/>
    <property type="match status" value="1"/>
</dbReference>
<dbReference type="Pfam" id="PF03370">
    <property type="entry name" value="CBM_21"/>
    <property type="match status" value="1"/>
</dbReference>
<evidence type="ECO:0000313" key="2">
    <source>
        <dbReference type="EMBL" id="ACF44819.1"/>
    </source>
</evidence>
<accession>B4SFZ2</accession>
<dbReference type="GO" id="GO:0008157">
    <property type="term" value="F:protein phosphatase 1 binding"/>
    <property type="evidence" value="ECO:0007669"/>
    <property type="project" value="TreeGrafter"/>
</dbReference>